<gene>
    <name evidence="2" type="ORF">CPT_Mana_047</name>
</gene>
<evidence type="ECO:0000313" key="2">
    <source>
        <dbReference type="EMBL" id="QPB09442.1"/>
    </source>
</evidence>
<sequence>MNTVNLEQAAALLGAHPETVRLKAKAGALPGRKVGKRWMFSTVALQRYLAGEWIPRVVQGDPQEKLESCRSINAVTVPTGITASPRLAAVRSYKAALAPVTKPKRKSCTIG</sequence>
<dbReference type="Proteomes" id="UP000663463">
    <property type="component" value="Segment"/>
</dbReference>
<evidence type="ECO:0000259" key="1">
    <source>
        <dbReference type="Pfam" id="PF12728"/>
    </source>
</evidence>
<keyword evidence="3" id="KW-1185">Reference proteome</keyword>
<dbReference type="EMBL" id="MT701591">
    <property type="protein sequence ID" value="QPB09442.1"/>
    <property type="molecule type" value="Genomic_DNA"/>
</dbReference>
<reference evidence="2" key="1">
    <citation type="submission" date="2020-07" db="EMBL/GenBank/DDBJ databases">
        <title>Complete genome sequence of Burkholderia gladioli phage Mana.</title>
        <authorList>
            <person name="Godoy B.A."/>
            <person name="Yao G.W."/>
            <person name="Guadalupe Vizoso-Pinto M."/>
            <person name="Gonzalez C."/>
            <person name="Gill J."/>
            <person name="Liu M."/>
        </authorList>
    </citation>
    <scope>NUCLEOTIDE SEQUENCE</scope>
</reference>
<protein>
    <submittedName>
        <fullName evidence="2">Helix-turn-helix domain-containing protein</fullName>
    </submittedName>
</protein>
<dbReference type="Pfam" id="PF12728">
    <property type="entry name" value="HTH_17"/>
    <property type="match status" value="1"/>
</dbReference>
<proteinExistence type="predicted"/>
<organism evidence="2 3">
    <name type="scientific">Burkholderia phage Mana</name>
    <dbReference type="NCBI Taxonomy" id="2767578"/>
    <lineage>
        <taxon>Viruses</taxon>
        <taxon>Duplodnaviria</taxon>
        <taxon>Heunggongvirae</taxon>
        <taxon>Uroviricota</taxon>
        <taxon>Caudoviricetes</taxon>
        <taxon>Peduoviridae</taxon>
        <taxon>Aptresvirus</taxon>
        <taxon>Aptresvirus mana</taxon>
    </lineage>
</organism>
<accession>A0A873WKA8</accession>
<feature type="domain" description="Helix-turn-helix" evidence="1">
    <location>
        <begin position="5"/>
        <end position="50"/>
    </location>
</feature>
<name>A0A873WKA8_9CAUD</name>
<evidence type="ECO:0000313" key="3">
    <source>
        <dbReference type="Proteomes" id="UP000663463"/>
    </source>
</evidence>
<dbReference type="InterPro" id="IPR041657">
    <property type="entry name" value="HTH_17"/>
</dbReference>